<dbReference type="EMBL" id="JWZT01004669">
    <property type="protein sequence ID" value="KII63463.1"/>
    <property type="molecule type" value="Genomic_DNA"/>
</dbReference>
<feature type="compositionally biased region" description="Basic and acidic residues" evidence="1">
    <location>
        <begin position="86"/>
        <end position="97"/>
    </location>
</feature>
<evidence type="ECO:0000313" key="2">
    <source>
        <dbReference type="EMBL" id="KII63463.1"/>
    </source>
</evidence>
<protein>
    <submittedName>
        <fullName evidence="2">Uncharacterized protein</fullName>
    </submittedName>
</protein>
<proteinExistence type="predicted"/>
<dbReference type="Proteomes" id="UP000031668">
    <property type="component" value="Unassembled WGS sequence"/>
</dbReference>
<evidence type="ECO:0000313" key="3">
    <source>
        <dbReference type="Proteomes" id="UP000031668"/>
    </source>
</evidence>
<feature type="region of interest" description="Disordered" evidence="1">
    <location>
        <begin position="86"/>
        <end position="106"/>
    </location>
</feature>
<sequence length="106" mass="11861">MHFEVSTVIPVCLNTTFFIFIKLAVAQDDSPFTFASVYSAYSPCACDAVGYQVKELGCVCRDEIYLSVNPEDCTCPGAVEIIYPPKIKEMGHDDGEGRRRKKKKKE</sequence>
<comment type="caution">
    <text evidence="2">The sequence shown here is derived from an EMBL/GenBank/DDBJ whole genome shotgun (WGS) entry which is preliminary data.</text>
</comment>
<reference evidence="2 3" key="1">
    <citation type="journal article" date="2014" name="Genome Biol. Evol.">
        <title>The genome of the myxosporean Thelohanellus kitauei shows adaptations to nutrient acquisition within its fish host.</title>
        <authorList>
            <person name="Yang Y."/>
            <person name="Xiong J."/>
            <person name="Zhou Z."/>
            <person name="Huo F."/>
            <person name="Miao W."/>
            <person name="Ran C."/>
            <person name="Liu Y."/>
            <person name="Zhang J."/>
            <person name="Feng J."/>
            <person name="Wang M."/>
            <person name="Wang M."/>
            <person name="Wang L."/>
            <person name="Yao B."/>
        </authorList>
    </citation>
    <scope>NUCLEOTIDE SEQUENCE [LARGE SCALE GENOMIC DNA]</scope>
    <source>
        <strain evidence="2">Wuqing</strain>
    </source>
</reference>
<dbReference type="AlphaFoldDB" id="A0A0C2IDR7"/>
<accession>A0A0C2IDR7</accession>
<gene>
    <name evidence="2" type="ORF">RF11_02273</name>
</gene>
<keyword evidence="3" id="KW-1185">Reference proteome</keyword>
<organism evidence="2 3">
    <name type="scientific">Thelohanellus kitauei</name>
    <name type="common">Myxosporean</name>
    <dbReference type="NCBI Taxonomy" id="669202"/>
    <lineage>
        <taxon>Eukaryota</taxon>
        <taxon>Metazoa</taxon>
        <taxon>Cnidaria</taxon>
        <taxon>Myxozoa</taxon>
        <taxon>Myxosporea</taxon>
        <taxon>Bivalvulida</taxon>
        <taxon>Platysporina</taxon>
        <taxon>Myxobolidae</taxon>
        <taxon>Thelohanellus</taxon>
    </lineage>
</organism>
<evidence type="ECO:0000256" key="1">
    <source>
        <dbReference type="SAM" id="MobiDB-lite"/>
    </source>
</evidence>
<name>A0A0C2IDR7_THEKT</name>